<feature type="compositionally biased region" description="Gly residues" evidence="4">
    <location>
        <begin position="1916"/>
        <end position="1935"/>
    </location>
</feature>
<keyword evidence="7" id="KW-1185">Reference proteome</keyword>
<feature type="repeat" description="Cell wall-binding" evidence="2">
    <location>
        <begin position="2067"/>
        <end position="2086"/>
    </location>
</feature>
<dbReference type="PROSITE" id="PS51170">
    <property type="entry name" value="CW"/>
    <property type="match status" value="1"/>
</dbReference>
<protein>
    <recommendedName>
        <fullName evidence="8">Bacterial repeat domain-containing protein</fullName>
    </recommendedName>
</protein>
<feature type="coiled-coil region" evidence="3">
    <location>
        <begin position="1804"/>
        <end position="1834"/>
    </location>
</feature>
<feature type="signal peptide" evidence="5">
    <location>
        <begin position="1"/>
        <end position="26"/>
    </location>
</feature>
<dbReference type="EMBL" id="AGEL01000016">
    <property type="protein sequence ID" value="EHO15581.1"/>
    <property type="molecule type" value="Genomic_DNA"/>
</dbReference>
<evidence type="ECO:0000256" key="5">
    <source>
        <dbReference type="SAM" id="SignalP"/>
    </source>
</evidence>
<evidence type="ECO:0000256" key="2">
    <source>
        <dbReference type="PROSITE-ProRule" id="PRU00591"/>
    </source>
</evidence>
<evidence type="ECO:0000313" key="6">
    <source>
        <dbReference type="EMBL" id="EHO15581.1"/>
    </source>
</evidence>
<organism evidence="6 7">
    <name type="scientific">Stomatobaculum longum</name>
    <dbReference type="NCBI Taxonomy" id="796942"/>
    <lineage>
        <taxon>Bacteria</taxon>
        <taxon>Bacillati</taxon>
        <taxon>Bacillota</taxon>
        <taxon>Clostridia</taxon>
        <taxon>Lachnospirales</taxon>
        <taxon>Lachnospiraceae</taxon>
        <taxon>Stomatobaculum</taxon>
    </lineage>
</organism>
<dbReference type="GeneID" id="86941774"/>
<keyword evidence="1" id="KW-0677">Repeat</keyword>
<dbReference type="SUPFAM" id="SSF69360">
    <property type="entry name" value="Cell wall binding repeat"/>
    <property type="match status" value="1"/>
</dbReference>
<dbReference type="Pfam" id="PF01473">
    <property type="entry name" value="Choline_bind_1"/>
    <property type="match status" value="2"/>
</dbReference>
<dbReference type="InterPro" id="IPR018337">
    <property type="entry name" value="Cell_wall/Cho-bd_repeat"/>
</dbReference>
<feature type="region of interest" description="Disordered" evidence="4">
    <location>
        <begin position="1908"/>
        <end position="1936"/>
    </location>
</feature>
<sequence>MRRAGRSALSLGLSAALGLLSVFVPAASLEALAATELQPAVPALPQSGETTNHSMTFSWKVGNDDRELSPALRSSRYNILGKNADGYEPGITLDSDGLTAGNGVPLYIVMPDTDQGPAPYPKQVDTTTGSGGTGYWPGVAETDSQGNTYYIAKMGQRASELAGGNVANGANQNLSGAALVAKNGAVETTRFGPSGRYRTIETQVETRIAGRYVYADYYFYGRENLPPGGQKFYVGMAYDLSVNDTPMTYPGFSGQFASGDGRTKDMISTDRGFYARKNGDIATVNIVLDDATLGTSAPGSKWIGDFSRRLQYAFHSGYDSVAGHDALGRPFYQFNPLGSTAAMTGQSTEGEDLSPAFSWELNLHPGETIHKRVAYSYVEAAIYVSSSGVDANSGTFDHPVHSFDRALQLAKDKNAVIYFEDDQALAAPLTIDASKVGTRGSLTLASTDMHNNATSVSFGSETKTIAPAAGYSGPLLENNQSMVPVAIEDLRFANGSGDFMLKNTAGTLSLGAKTVLEGGGSGALGITGGSVEFAASGETGRQYPLTIRNNNAHKDTAVTPAVSEGAVYLGAGGSLTVGGAVQLTGNQNAAGKAENLYLAAGKTVAVSASNPLDASSTIGFTTAVLPTATTDVPVAVNADGALDRFEKDSAAVGIVKKKSGTSIVLHAVTQKLNRSITDLYGLPITGSPVLTPQSSDELVGSNLTVAGLPVAVQSFVSGGTRYVFDHAELSVPLGSSAALSATDGTLSNFVMPNDTVNLQYRYRDDMGRIVINGNGGLPGLNSTNGMAGAQTVAPLPTRYGYVIEKLTENADGTGASVTANAAGQYLLTFVSGIKTYYVQWKPDPSIHYQLYAQYMNGDGSILFHQTAAVPITFQTAFTVGNKSIPGYRLLPDRNLSEVTPTSLQNMVGGVDTNWQTNGDYRGIMPNQDVAIAFHYVPGNAESDKSNFTIEYHTGTAAAPGGLVPGTAPITVRYLPETEISQSLSLPTGYQVNGSTPFRVVQGAQPSLPTATNNFVSAVRNVDITGMTLTAEMPNQDVKIEIYLEPDGTGVPFVMSFRDADSLDPALQVLKPQQISNRPIGAAFTETFPQIYGYRYSATEPGFSDAPAGSGTVSVSGNAQSYTATMPGGELDLNLDYHRDSSQWVKVSYLPGAHGSLTATEASADVKTDTAGQLYAEVLRAGSAATEGYTFADIKAKRLVPAVTVSESPYYDFAGWIVNDNGNGTLDAGETLAADTDRFTTDTVLTAYYRENPAYWIDVAIAPYNSNTLPVPGMRLQYHVKKDSLFGSIRASADAAFTGIANYVREDWYAGNGSKADISTVLQNGETYRLRYVKNPIVFGLPAQDVDAVGGLLSDNTGRVTVFDTKPGYQYILTDPSGAVLDIVPGSIAGRSYFDNRTPGEQLVVYEATGDVTVQPGDAIATVIAAHPAAPHAKVGPGHPVSIPLPNQNPDPDAVEVLKFMLQTYAGEIQTIAARAVNGSFDSDAHAGETVELNAPLVNAAGAAFKGWRVVAGYIPDVTFQPGQAVVQFTMPASNLVLEAEYEAGLGTDATVSDESRNAAKGEFSLVPDEKARLSALLTTPEDRVLSGVNGAKVEYRTVYSKREVPQTASNALKTVSIAGTQHPDAYTAAFELKTDIERYVDGRKVNATPSNATFETYVQLENRDNDMLDYELFEEQPGGGYVGVALQTLSGNVEENGGLFRFTAKAGTRYYLVYSKAYRLTFVNEAPNAVQPRYRFKVRRGEAAEDSDYAGSDALGGLVDPDPYAVDTDGVEYRLHAAPVWSRRNDRYLGFDLGTPVRKPLTLYAYYENNRAELNDTRRQLDEATRRAIRIADDFFLKRRETADLVNGVHGVAGRPELYGIRDALAVLERTAPRASLAELQAALNSILQTLAQYDDILNPRYRHYDAQQNNNLSGGSSGGNGRGNGGRSAGGGNGSASFNTAGSPKFLGGEPFVADYEKSYAVGTNGKWELVNPTQHEWIFTLNGGMRLANRWGKLVYNYGDHTETHWYHFGQHGIMDFGWYRDEAMNWYYLDRNHDGFFGRMQTGWHLDDFDQCWYYFDESSGVMQTGWQELGGKWYYFAPTASAETYEYDAVSERWYYKDNATVRPYGSMYRNEATPDGYRVDATGAWIPGAR</sequence>
<evidence type="ECO:0000313" key="7">
    <source>
        <dbReference type="Proteomes" id="UP000018466"/>
    </source>
</evidence>
<evidence type="ECO:0008006" key="8">
    <source>
        <dbReference type="Google" id="ProtNLM"/>
    </source>
</evidence>
<reference evidence="6 7" key="1">
    <citation type="submission" date="2011-10" db="EMBL/GenBank/DDBJ databases">
        <title>The Genome Sequence of Lachnospiraceae bacterium ACC2.</title>
        <authorList>
            <consortium name="The Broad Institute Genome Sequencing Platform"/>
            <person name="Earl A."/>
            <person name="Ward D."/>
            <person name="Feldgarden M."/>
            <person name="Gevers D."/>
            <person name="Sizova M."/>
            <person name="Hazen A."/>
            <person name="Epstein S."/>
            <person name="Young S.K."/>
            <person name="Zeng Q."/>
            <person name="Gargeya S."/>
            <person name="Fitzgerald M."/>
            <person name="Haas B."/>
            <person name="Abouelleil A."/>
            <person name="Alvarado L."/>
            <person name="Arachchi H.M."/>
            <person name="Berlin A."/>
            <person name="Brown A."/>
            <person name="Chapman S.B."/>
            <person name="Chen Z."/>
            <person name="Dunbar C."/>
            <person name="Freedman E."/>
            <person name="Gearin G."/>
            <person name="Goldberg J."/>
            <person name="Griggs A."/>
            <person name="Gujja S."/>
            <person name="Heiman D."/>
            <person name="Howarth C."/>
            <person name="Larson L."/>
            <person name="Lui A."/>
            <person name="MacDonald P.J.P."/>
            <person name="Montmayeur A."/>
            <person name="Murphy C."/>
            <person name="Neiman D."/>
            <person name="Pearson M."/>
            <person name="Priest M."/>
            <person name="Roberts A."/>
            <person name="Saif S."/>
            <person name="Shea T."/>
            <person name="Shenoy N."/>
            <person name="Sisk P."/>
            <person name="Stolte C."/>
            <person name="Sykes S."/>
            <person name="Wortman J."/>
            <person name="Nusbaum C."/>
            <person name="Birren B."/>
        </authorList>
    </citation>
    <scope>NUCLEOTIDE SEQUENCE [LARGE SCALE GENOMIC DNA]</scope>
    <source>
        <strain evidence="6 7">ACC2</strain>
    </source>
</reference>
<evidence type="ECO:0000256" key="1">
    <source>
        <dbReference type="ARBA" id="ARBA00022737"/>
    </source>
</evidence>
<keyword evidence="5" id="KW-0732">Signal</keyword>
<comment type="caution">
    <text evidence="6">The sequence shown here is derived from an EMBL/GenBank/DDBJ whole genome shotgun (WGS) entry which is preliminary data.</text>
</comment>
<gene>
    <name evidence="6" type="ORF">HMPREF9623_02062</name>
</gene>
<dbReference type="Gene3D" id="2.10.270.10">
    <property type="entry name" value="Cholin Binding"/>
    <property type="match status" value="1"/>
</dbReference>
<feature type="chain" id="PRO_5041294342" description="Bacterial repeat domain-containing protein" evidence="5">
    <location>
        <begin position="27"/>
        <end position="2135"/>
    </location>
</feature>
<evidence type="ECO:0000256" key="4">
    <source>
        <dbReference type="SAM" id="MobiDB-lite"/>
    </source>
</evidence>
<proteinExistence type="predicted"/>
<accession>A0AA37DFG5</accession>
<keyword evidence="3" id="KW-0175">Coiled coil</keyword>
<evidence type="ECO:0000256" key="3">
    <source>
        <dbReference type="SAM" id="Coils"/>
    </source>
</evidence>
<dbReference type="RefSeq" id="WP_009533868.1">
    <property type="nucleotide sequence ID" value="NZ_JH590865.1"/>
</dbReference>
<name>A0AA37DFG5_9FIRM</name>
<dbReference type="Proteomes" id="UP000018466">
    <property type="component" value="Unassembled WGS sequence"/>
</dbReference>